<proteinExistence type="predicted"/>
<gene>
    <name evidence="2" type="ORF">KV394_14180</name>
</gene>
<evidence type="ECO:0000256" key="1">
    <source>
        <dbReference type="SAM" id="MobiDB-lite"/>
    </source>
</evidence>
<accession>A0ABY4IHW5</accession>
<reference evidence="2 3" key="1">
    <citation type="submission" date="2021-06" db="EMBL/GenBank/DDBJ databases">
        <title>Genome-based taxonomic framework of Microbacterium strains isolated from marine environment, the description of four new species and reclassification of four preexisting species.</title>
        <authorList>
            <person name="Lee S.D."/>
            <person name="Kim S.-M."/>
            <person name="Byeon Y.-S."/>
            <person name="Yang H.L."/>
            <person name="Kim I.S."/>
        </authorList>
    </citation>
    <scope>NUCLEOTIDE SEQUENCE [LARGE SCALE GENOMIC DNA]</scope>
    <source>
        <strain evidence="2 3">SSW1-51</strain>
    </source>
</reference>
<protein>
    <submittedName>
        <fullName evidence="2">Uncharacterized protein</fullName>
    </submittedName>
</protein>
<evidence type="ECO:0000313" key="3">
    <source>
        <dbReference type="Proteomes" id="UP000831467"/>
    </source>
</evidence>
<sequence length="98" mass="11133">MTYPGESWQSENTRRDLAAAHARRDAEQADAERKRAARVRAAERRPAAPVLVAAEHVIRPEPPAQSAPPEPPRQRRLRYVDPASFYSVLEEDTHDHDN</sequence>
<dbReference type="Proteomes" id="UP000831467">
    <property type="component" value="Chromosome"/>
</dbReference>
<feature type="compositionally biased region" description="Basic and acidic residues" evidence="1">
    <location>
        <begin position="12"/>
        <end position="46"/>
    </location>
</feature>
<organism evidence="2 3">
    <name type="scientific">Microbacterium sufflavum</name>
    <dbReference type="NCBI Taxonomy" id="2851649"/>
    <lineage>
        <taxon>Bacteria</taxon>
        <taxon>Bacillati</taxon>
        <taxon>Actinomycetota</taxon>
        <taxon>Actinomycetes</taxon>
        <taxon>Micrococcales</taxon>
        <taxon>Microbacteriaceae</taxon>
        <taxon>Microbacterium</taxon>
    </lineage>
</organism>
<name>A0ABY4IHW5_9MICO</name>
<keyword evidence="3" id="KW-1185">Reference proteome</keyword>
<evidence type="ECO:0000313" key="2">
    <source>
        <dbReference type="EMBL" id="UPL12189.1"/>
    </source>
</evidence>
<feature type="region of interest" description="Disordered" evidence="1">
    <location>
        <begin position="1"/>
        <end position="76"/>
    </location>
</feature>
<dbReference type="EMBL" id="CP078076">
    <property type="protein sequence ID" value="UPL12189.1"/>
    <property type="molecule type" value="Genomic_DNA"/>
</dbReference>
<dbReference type="RefSeq" id="WP_247981723.1">
    <property type="nucleotide sequence ID" value="NZ_CP078076.1"/>
</dbReference>
<feature type="compositionally biased region" description="Pro residues" evidence="1">
    <location>
        <begin position="60"/>
        <end position="71"/>
    </location>
</feature>